<evidence type="ECO:0000313" key="1">
    <source>
        <dbReference type="Proteomes" id="UP000095286"/>
    </source>
</evidence>
<sequence>MDQIKFPTTVQIAGLKQKFRSYELSSGLESFDVLFGNSIPCSSLICIEENNSKEYGELLCKYSIAEGIANRHSIFIANCRGSTEDTILQKVPAKTSQTNLTDRRDLPAGDMKIAWRYNTANQINSSLAKVHRFDIHDTLTDEEVANYPIKYFESSTSYKDLWAQIKEKVLENQSLHNKKNVVRIIIKDIGLYDDPEFFLKFLQLLKLYTRDLHALIYLIVNTNGLPQYEQEALLDISNAYFVLEAFASTKGFFDKFDGRLIIKRLPTITSAAQFKPVSVDLVFQKHKRYLDIRIFHLPPALGAEDDVGAGGGCQSVSNGNKKAKMLGCGGAETQF</sequence>
<proteinExistence type="predicted"/>
<dbReference type="Proteomes" id="UP000095286">
    <property type="component" value="Unplaced"/>
</dbReference>
<organism evidence="1 2">
    <name type="scientific">Rhabditophanes sp. KR3021</name>
    <dbReference type="NCBI Taxonomy" id="114890"/>
    <lineage>
        <taxon>Eukaryota</taxon>
        <taxon>Metazoa</taxon>
        <taxon>Ecdysozoa</taxon>
        <taxon>Nematoda</taxon>
        <taxon>Chromadorea</taxon>
        <taxon>Rhabditida</taxon>
        <taxon>Tylenchina</taxon>
        <taxon>Panagrolaimomorpha</taxon>
        <taxon>Strongyloidoidea</taxon>
        <taxon>Alloionematidae</taxon>
        <taxon>Rhabditophanes</taxon>
    </lineage>
</organism>
<reference evidence="2" key="1">
    <citation type="submission" date="2016-11" db="UniProtKB">
        <authorList>
            <consortium name="WormBaseParasite"/>
        </authorList>
    </citation>
    <scope>IDENTIFICATION</scope>
    <source>
        <strain evidence="2">KR3021</strain>
    </source>
</reference>
<name>A0AC35TJQ9_9BILA</name>
<protein>
    <submittedName>
        <fullName evidence="2">Elongator complex protein 4</fullName>
    </submittedName>
</protein>
<evidence type="ECO:0000313" key="2">
    <source>
        <dbReference type="WBParaSite" id="RSKR_0000135500.1"/>
    </source>
</evidence>
<accession>A0AC35TJQ9</accession>
<dbReference type="WBParaSite" id="RSKR_0000135500.1">
    <property type="protein sequence ID" value="RSKR_0000135500.1"/>
    <property type="gene ID" value="RSKR_0000135500"/>
</dbReference>